<comment type="caution">
    <text evidence="3">The sequence shown here is derived from an EMBL/GenBank/DDBJ whole genome shotgun (WGS) entry which is preliminary data.</text>
</comment>
<evidence type="ECO:0000256" key="1">
    <source>
        <dbReference type="SAM" id="MobiDB-lite"/>
    </source>
</evidence>
<reference evidence="3 4" key="1">
    <citation type="submission" date="2019-08" db="EMBL/GenBank/DDBJ databases">
        <authorList>
            <person name="Lei W."/>
        </authorList>
    </citation>
    <scope>NUCLEOTIDE SEQUENCE [LARGE SCALE GENOMIC DNA]</scope>
    <source>
        <strain evidence="3 4">CCUG 58627</strain>
    </source>
</reference>
<sequence>MTYRIALIFVAGMLVSCGAPSSETTFTTQPPADQDYWSSERMHEAEPIPMPAPQSWWQRLIEYVARMFDGSADNAPASEAPAPKTSGPSTPAPSTS</sequence>
<keyword evidence="2" id="KW-0732">Signal</keyword>
<protein>
    <submittedName>
        <fullName evidence="3">Uncharacterized protein</fullName>
    </submittedName>
</protein>
<dbReference type="OrthoDB" id="4334474at2"/>
<feature type="chain" id="PRO_5022743586" evidence="2">
    <location>
        <begin position="22"/>
        <end position="96"/>
    </location>
</feature>
<accession>A0A5C5UHB0</accession>
<evidence type="ECO:0000256" key="2">
    <source>
        <dbReference type="SAM" id="SignalP"/>
    </source>
</evidence>
<feature type="signal peptide" evidence="2">
    <location>
        <begin position="1"/>
        <end position="21"/>
    </location>
</feature>
<feature type="compositionally biased region" description="Low complexity" evidence="1">
    <location>
        <begin position="80"/>
        <end position="96"/>
    </location>
</feature>
<gene>
    <name evidence="3" type="ORF">FRX94_06615</name>
</gene>
<dbReference type="AlphaFoldDB" id="A0A5C5UHB0"/>
<feature type="region of interest" description="Disordered" evidence="1">
    <location>
        <begin position="72"/>
        <end position="96"/>
    </location>
</feature>
<keyword evidence="4" id="KW-1185">Reference proteome</keyword>
<proteinExistence type="predicted"/>
<organism evidence="3 4">
    <name type="scientific">Corynebacterium canis</name>
    <dbReference type="NCBI Taxonomy" id="679663"/>
    <lineage>
        <taxon>Bacteria</taxon>
        <taxon>Bacillati</taxon>
        <taxon>Actinomycetota</taxon>
        <taxon>Actinomycetes</taxon>
        <taxon>Mycobacteriales</taxon>
        <taxon>Corynebacteriaceae</taxon>
        <taxon>Corynebacterium</taxon>
    </lineage>
</organism>
<dbReference type="PROSITE" id="PS51257">
    <property type="entry name" value="PROKAR_LIPOPROTEIN"/>
    <property type="match status" value="1"/>
</dbReference>
<name>A0A5C5UHB0_9CORY</name>
<dbReference type="EMBL" id="VOHM01000012">
    <property type="protein sequence ID" value="TWT25476.1"/>
    <property type="molecule type" value="Genomic_DNA"/>
</dbReference>
<evidence type="ECO:0000313" key="3">
    <source>
        <dbReference type="EMBL" id="TWT25476.1"/>
    </source>
</evidence>
<dbReference type="Proteomes" id="UP000320791">
    <property type="component" value="Unassembled WGS sequence"/>
</dbReference>
<evidence type="ECO:0000313" key="4">
    <source>
        <dbReference type="Proteomes" id="UP000320791"/>
    </source>
</evidence>
<dbReference type="RefSeq" id="WP_146324345.1">
    <property type="nucleotide sequence ID" value="NZ_BAABLR010000021.1"/>
</dbReference>